<dbReference type="GO" id="GO:0005778">
    <property type="term" value="C:peroxisomal membrane"/>
    <property type="evidence" value="ECO:0007669"/>
    <property type="project" value="TreeGrafter"/>
</dbReference>
<evidence type="ECO:0000313" key="8">
    <source>
        <dbReference type="Proteomes" id="UP001202479"/>
    </source>
</evidence>
<name>A0AAI9WXG8_9ASCO</name>
<proteinExistence type="inferred from homology"/>
<feature type="transmembrane region" description="Helical" evidence="6">
    <location>
        <begin position="134"/>
        <end position="156"/>
    </location>
</feature>
<feature type="transmembrane region" description="Helical" evidence="6">
    <location>
        <begin position="177"/>
        <end position="196"/>
    </location>
</feature>
<feature type="transmembrane region" description="Helical" evidence="6">
    <location>
        <begin position="73"/>
        <end position="97"/>
    </location>
</feature>
<evidence type="ECO:0000256" key="4">
    <source>
        <dbReference type="ARBA" id="ARBA00022989"/>
    </source>
</evidence>
<evidence type="ECO:0008006" key="9">
    <source>
        <dbReference type="Google" id="ProtNLM"/>
    </source>
</evidence>
<evidence type="ECO:0000313" key="7">
    <source>
        <dbReference type="EMBL" id="KAI3404227.2"/>
    </source>
</evidence>
<keyword evidence="5 6" id="KW-0472">Membrane</keyword>
<dbReference type="InterPro" id="IPR007248">
    <property type="entry name" value="Mpv17_PMP22"/>
</dbReference>
<accession>A0AAI9WXG8</accession>
<dbReference type="Proteomes" id="UP001202479">
    <property type="component" value="Unassembled WGS sequence"/>
</dbReference>
<evidence type="ECO:0000256" key="3">
    <source>
        <dbReference type="ARBA" id="ARBA00022692"/>
    </source>
</evidence>
<keyword evidence="4 6" id="KW-1133">Transmembrane helix</keyword>
<dbReference type="PANTHER" id="PTHR11266">
    <property type="entry name" value="PEROXISOMAL MEMBRANE PROTEIN 2, PXMP2 MPV17"/>
    <property type="match status" value="1"/>
</dbReference>
<evidence type="ECO:0000256" key="2">
    <source>
        <dbReference type="ARBA" id="ARBA00006824"/>
    </source>
</evidence>
<dbReference type="PANTHER" id="PTHR11266:SF80">
    <property type="entry name" value="PEROXISOMAL MEMBRANE PROTEIN 2"/>
    <property type="match status" value="1"/>
</dbReference>
<comment type="similarity">
    <text evidence="2 6">Belongs to the peroxisomal membrane protein PXMP2/4 family.</text>
</comment>
<dbReference type="GeneID" id="73380605"/>
<dbReference type="AlphaFoldDB" id="A0AAI9WXG8"/>
<sequence length="220" mass="25217">MSLPLTKETINLSELEKSPSTVPTFASFDVDTRNRYTLHPSSKHMLKRLYGALFIEAAISLTLYYHYLEISAINPMLAPTLLGCFSGALAQSINQLFKKKFTLNKIFKFMLWGSINGYFTVAWINILIVNVDKLVYRILIDQVVGAPIFQLIFNILNTLWDQGELFSKTTKNAYFKSLKYSYCYWPFFSILSFMLIPEAAMFPCNCLANLVWNLILSKLA</sequence>
<reference evidence="7" key="1">
    <citation type="journal article" date="2022" name="DNA Res.">
        <title>Genome analysis of five recently described species of the CUG-Ser clade uncovers Candida theae as a new hybrid lineage with pathogenic potential in the Candida parapsilosis species complex.</title>
        <authorList>
            <person name="Mixao V."/>
            <person name="Del Olmo V."/>
            <person name="Hegedusova E."/>
            <person name="Saus E."/>
            <person name="Pryszcz L."/>
            <person name="Cillingova A."/>
            <person name="Nosek J."/>
            <person name="Gabaldon T."/>
        </authorList>
    </citation>
    <scope>NUCLEOTIDE SEQUENCE</scope>
    <source>
        <strain evidence="7">CBS 10844</strain>
    </source>
</reference>
<comment type="subcellular location">
    <subcellularLocation>
        <location evidence="1">Membrane</location>
        <topology evidence="1">Multi-pass membrane protein</topology>
    </subcellularLocation>
</comment>
<dbReference type="EMBL" id="JAHUZD010000106">
    <property type="protein sequence ID" value="KAI3404227.2"/>
    <property type="molecule type" value="Genomic_DNA"/>
</dbReference>
<keyword evidence="3 6" id="KW-0812">Transmembrane</keyword>
<evidence type="ECO:0000256" key="1">
    <source>
        <dbReference type="ARBA" id="ARBA00004141"/>
    </source>
</evidence>
<evidence type="ECO:0000256" key="6">
    <source>
        <dbReference type="RuleBase" id="RU363053"/>
    </source>
</evidence>
<dbReference type="RefSeq" id="XP_049179972.1">
    <property type="nucleotide sequence ID" value="XM_049324275.1"/>
</dbReference>
<protein>
    <recommendedName>
        <fullName evidence="9">Protein sym1</fullName>
    </recommendedName>
</protein>
<evidence type="ECO:0000256" key="5">
    <source>
        <dbReference type="ARBA" id="ARBA00023136"/>
    </source>
</evidence>
<organism evidence="7 8">
    <name type="scientific">Candida oxycetoniae</name>
    <dbReference type="NCBI Taxonomy" id="497107"/>
    <lineage>
        <taxon>Eukaryota</taxon>
        <taxon>Fungi</taxon>
        <taxon>Dikarya</taxon>
        <taxon>Ascomycota</taxon>
        <taxon>Saccharomycotina</taxon>
        <taxon>Pichiomycetes</taxon>
        <taxon>Debaryomycetaceae</taxon>
        <taxon>Candida/Lodderomyces clade</taxon>
        <taxon>Candida</taxon>
    </lineage>
</organism>
<keyword evidence="8" id="KW-1185">Reference proteome</keyword>
<comment type="caution">
    <text evidence="7">The sequence shown here is derived from an EMBL/GenBank/DDBJ whole genome shotgun (WGS) entry which is preliminary data.</text>
</comment>
<gene>
    <name evidence="7" type="ORF">KGF56_002988</name>
</gene>
<dbReference type="Pfam" id="PF04117">
    <property type="entry name" value="Mpv17_PMP22"/>
    <property type="match status" value="1"/>
</dbReference>
<feature type="transmembrane region" description="Helical" evidence="6">
    <location>
        <begin position="109"/>
        <end position="128"/>
    </location>
</feature>
<feature type="transmembrane region" description="Helical" evidence="6">
    <location>
        <begin position="49"/>
        <end position="67"/>
    </location>
</feature>